<feature type="transmembrane region" description="Helical" evidence="1">
    <location>
        <begin position="222"/>
        <end position="243"/>
    </location>
</feature>
<keyword evidence="1" id="KW-0812">Transmembrane</keyword>
<evidence type="ECO:0000256" key="1">
    <source>
        <dbReference type="SAM" id="Phobius"/>
    </source>
</evidence>
<evidence type="ECO:0000313" key="2">
    <source>
        <dbReference type="EMBL" id="RIB07890.1"/>
    </source>
</evidence>
<name>A0A397UCK5_9GLOM</name>
<dbReference type="PANTHER" id="PTHR28243">
    <property type="entry name" value="AGL049CP"/>
    <property type="match status" value="1"/>
</dbReference>
<protein>
    <recommendedName>
        <fullName evidence="4">Pyridoxamine 5'-phosphate oxidase Alr4036 family FMN-binding domain-containing protein</fullName>
    </recommendedName>
</protein>
<dbReference type="PANTHER" id="PTHR28243:SF1">
    <property type="entry name" value="PYRIDOXAMINE 5'-PHOSPHATE OXIDASE ALR4036 FAMILY FMN-BINDING DOMAIN-CONTAINING PROTEIN"/>
    <property type="match status" value="1"/>
</dbReference>
<dbReference type="EMBL" id="QKWP01001585">
    <property type="protein sequence ID" value="RIB07890.1"/>
    <property type="molecule type" value="Genomic_DNA"/>
</dbReference>
<keyword evidence="1" id="KW-0472">Membrane</keyword>
<evidence type="ECO:0000313" key="3">
    <source>
        <dbReference type="Proteomes" id="UP000266673"/>
    </source>
</evidence>
<dbReference type="AlphaFoldDB" id="A0A397UCK5"/>
<comment type="caution">
    <text evidence="2">The sequence shown here is derived from an EMBL/GenBank/DDBJ whole genome shotgun (WGS) entry which is preliminary data.</text>
</comment>
<dbReference type="Proteomes" id="UP000266673">
    <property type="component" value="Unassembled WGS sequence"/>
</dbReference>
<keyword evidence="1" id="KW-1133">Transmembrane helix</keyword>
<organism evidence="2 3">
    <name type="scientific">Gigaspora rosea</name>
    <dbReference type="NCBI Taxonomy" id="44941"/>
    <lineage>
        <taxon>Eukaryota</taxon>
        <taxon>Fungi</taxon>
        <taxon>Fungi incertae sedis</taxon>
        <taxon>Mucoromycota</taxon>
        <taxon>Glomeromycotina</taxon>
        <taxon>Glomeromycetes</taxon>
        <taxon>Diversisporales</taxon>
        <taxon>Gigasporaceae</taxon>
        <taxon>Gigaspora</taxon>
    </lineage>
</organism>
<evidence type="ECO:0008006" key="4">
    <source>
        <dbReference type="Google" id="ProtNLM"/>
    </source>
</evidence>
<dbReference type="InterPro" id="IPR012349">
    <property type="entry name" value="Split_barrel_FMN-bd"/>
</dbReference>
<reference evidence="2 3" key="1">
    <citation type="submission" date="2018-06" db="EMBL/GenBank/DDBJ databases">
        <title>Comparative genomics reveals the genomic features of Rhizophagus irregularis, R. cerebriforme, R. diaphanum and Gigaspora rosea, and their symbiotic lifestyle signature.</title>
        <authorList>
            <person name="Morin E."/>
            <person name="San Clemente H."/>
            <person name="Chen E.C.H."/>
            <person name="De La Providencia I."/>
            <person name="Hainaut M."/>
            <person name="Kuo A."/>
            <person name="Kohler A."/>
            <person name="Murat C."/>
            <person name="Tang N."/>
            <person name="Roy S."/>
            <person name="Loubradou J."/>
            <person name="Henrissat B."/>
            <person name="Grigoriev I.V."/>
            <person name="Corradi N."/>
            <person name="Roux C."/>
            <person name="Martin F.M."/>
        </authorList>
    </citation>
    <scope>NUCLEOTIDE SEQUENCE [LARGE SCALE GENOMIC DNA]</scope>
    <source>
        <strain evidence="2 3">DAOM 194757</strain>
    </source>
</reference>
<gene>
    <name evidence="2" type="ORF">C2G38_2022356</name>
</gene>
<dbReference type="OrthoDB" id="434253at2759"/>
<sequence>MTDTTTPWTQLIQQSHKKNYRNVVYVQMTNLRRNGQPSLHNIRFLDFLKDDNRYLIFPMAFNDNNLHGDIKSNHTALLSWQMQTTEEIYNLSGRFYITSSPTRITRFPAPKIITSKKSLTGTDEISPKEYWESLRRQFWSSLSSQSRAIYTWPLPGETPKSDKEAFKCLKLDDMLDVVSESNNPDKILHDSAFDNFCLLVFKVNEVVRFDYGVFPAKRIVNIYLWIIYPFVGRVVILKVSFFFRFTDWTTKKKNGLLKNQIRRIWLA</sequence>
<proteinExistence type="predicted"/>
<dbReference type="SUPFAM" id="SSF50475">
    <property type="entry name" value="FMN-binding split barrel"/>
    <property type="match status" value="1"/>
</dbReference>
<dbReference type="Gene3D" id="2.30.110.10">
    <property type="entry name" value="Electron Transport, Fmn-binding Protein, Chain A"/>
    <property type="match status" value="1"/>
</dbReference>
<accession>A0A397UCK5</accession>
<keyword evidence="3" id="KW-1185">Reference proteome</keyword>